<keyword evidence="2" id="KW-0238">DNA-binding</keyword>
<accession>A0ABS5AMC7</accession>
<name>A0ABS5AMC7_9PSEU</name>
<evidence type="ECO:0000313" key="2">
    <source>
        <dbReference type="EMBL" id="MBP2477721.1"/>
    </source>
</evidence>
<evidence type="ECO:0000313" key="3">
    <source>
        <dbReference type="Proteomes" id="UP001519363"/>
    </source>
</evidence>
<protein>
    <submittedName>
        <fullName evidence="2">DNA-binding NarL/FixJ family response regulator</fullName>
    </submittedName>
</protein>
<dbReference type="SUPFAM" id="SSF46894">
    <property type="entry name" value="C-terminal effector domain of the bipartite response regulators"/>
    <property type="match status" value="1"/>
</dbReference>
<organism evidence="2 3">
    <name type="scientific">Crossiella equi</name>
    <dbReference type="NCBI Taxonomy" id="130796"/>
    <lineage>
        <taxon>Bacteria</taxon>
        <taxon>Bacillati</taxon>
        <taxon>Actinomycetota</taxon>
        <taxon>Actinomycetes</taxon>
        <taxon>Pseudonocardiales</taxon>
        <taxon>Pseudonocardiaceae</taxon>
        <taxon>Crossiella</taxon>
    </lineage>
</organism>
<dbReference type="GO" id="GO:0003677">
    <property type="term" value="F:DNA binding"/>
    <property type="evidence" value="ECO:0007669"/>
    <property type="project" value="UniProtKB-KW"/>
</dbReference>
<dbReference type="EMBL" id="JAGIOO010000001">
    <property type="protein sequence ID" value="MBP2477721.1"/>
    <property type="molecule type" value="Genomic_DNA"/>
</dbReference>
<dbReference type="InterPro" id="IPR016032">
    <property type="entry name" value="Sig_transdc_resp-reg_C-effctor"/>
</dbReference>
<dbReference type="Gene3D" id="1.10.10.10">
    <property type="entry name" value="Winged helix-like DNA-binding domain superfamily/Winged helix DNA-binding domain"/>
    <property type="match status" value="1"/>
</dbReference>
<dbReference type="InterPro" id="IPR036388">
    <property type="entry name" value="WH-like_DNA-bd_sf"/>
</dbReference>
<sequence length="136" mass="14798">MREASDADTLTRRLADVRVAISTTLKQLSLLKAEEYGIALSLARLTGSALPQRPTAPEVTEHPRVGRRQRLTPEVRRVLQESAAALTRHEIAERLSTTNTTVEVNAVSASLSYLRRLGVVANIDGSWIAIEPANSG</sequence>
<evidence type="ECO:0000256" key="1">
    <source>
        <dbReference type="SAM" id="MobiDB-lite"/>
    </source>
</evidence>
<reference evidence="2 3" key="1">
    <citation type="submission" date="2021-03" db="EMBL/GenBank/DDBJ databases">
        <title>Sequencing the genomes of 1000 actinobacteria strains.</title>
        <authorList>
            <person name="Klenk H.-P."/>
        </authorList>
    </citation>
    <scope>NUCLEOTIDE SEQUENCE [LARGE SCALE GENOMIC DNA]</scope>
    <source>
        <strain evidence="2 3">DSM 44580</strain>
    </source>
</reference>
<feature type="region of interest" description="Disordered" evidence="1">
    <location>
        <begin position="51"/>
        <end position="71"/>
    </location>
</feature>
<dbReference type="Proteomes" id="UP001519363">
    <property type="component" value="Unassembled WGS sequence"/>
</dbReference>
<comment type="caution">
    <text evidence="2">The sequence shown here is derived from an EMBL/GenBank/DDBJ whole genome shotgun (WGS) entry which is preliminary data.</text>
</comment>
<gene>
    <name evidence="2" type="ORF">JOF53_006593</name>
</gene>
<keyword evidence="3" id="KW-1185">Reference proteome</keyword>
<dbReference type="RefSeq" id="WP_143342411.1">
    <property type="nucleotide sequence ID" value="NZ_JAGIOO010000001.1"/>
</dbReference>
<proteinExistence type="predicted"/>